<dbReference type="OrthoDB" id="60033at2759"/>
<evidence type="ECO:0000256" key="10">
    <source>
        <dbReference type="ARBA" id="ARBA00023136"/>
    </source>
</evidence>
<dbReference type="InterPro" id="IPR011645">
    <property type="entry name" value="HNOB_dom_associated"/>
</dbReference>
<evidence type="ECO:0000256" key="4">
    <source>
        <dbReference type="ARBA" id="ARBA00012202"/>
    </source>
</evidence>
<dbReference type="InterPro" id="IPR029787">
    <property type="entry name" value="Nucleotide_cyclase"/>
</dbReference>
<dbReference type="PANTHER" id="PTHR11920:SF493">
    <property type="entry name" value="RECEPTOR-TYPE GUANYLATE CYCLASE GCY-22"/>
    <property type="match status" value="1"/>
</dbReference>
<reference evidence="20" key="1">
    <citation type="submission" date="2016-06" db="UniProtKB">
        <authorList>
            <consortium name="WormBaseParasite"/>
        </authorList>
    </citation>
    <scope>IDENTIFICATION</scope>
</reference>
<dbReference type="InterPro" id="IPR050401">
    <property type="entry name" value="Cyclic_nucleotide_synthase"/>
</dbReference>
<keyword evidence="5" id="KW-1003">Cell membrane</keyword>
<evidence type="ECO:0000256" key="12">
    <source>
        <dbReference type="ARBA" id="ARBA00023180"/>
    </source>
</evidence>
<evidence type="ECO:0000256" key="3">
    <source>
        <dbReference type="ARBA" id="ARBA00004479"/>
    </source>
</evidence>
<dbReference type="GO" id="GO:0000166">
    <property type="term" value="F:nucleotide binding"/>
    <property type="evidence" value="ECO:0007669"/>
    <property type="project" value="UniProtKB-KW"/>
</dbReference>
<sequence>MDHVFAVLEEHAANLENEIQERMKELIEEKKKSDLLLYRMLPKVVADKLKAGQWVEPESFESVTIFFSDVVSFTTLANKSTPLQVVVLLNSLYTNFDSIIEAHGVYKVETIGDGYLCVSGLPIRNGNQHAHDIAEMSFDFLESIKVFRVPHLPDERMQIRIGFHTGPCVAGVVGIAMPRYCLFGDSVNTASRMESSGKRNC</sequence>
<proteinExistence type="inferred from homology"/>
<keyword evidence="14" id="KW-0141">cGMP biosynthesis</keyword>
<dbReference type="GO" id="GO:0004383">
    <property type="term" value="F:guanylate cyclase activity"/>
    <property type="evidence" value="ECO:0007669"/>
    <property type="project" value="UniProtKB-EC"/>
</dbReference>
<evidence type="ECO:0000256" key="14">
    <source>
        <dbReference type="ARBA" id="ARBA00023293"/>
    </source>
</evidence>
<feature type="coiled-coil region" evidence="16">
    <location>
        <begin position="5"/>
        <end position="32"/>
    </location>
</feature>
<comment type="subcellular location">
    <subcellularLocation>
        <location evidence="2">Cell membrane</location>
    </subcellularLocation>
    <subcellularLocation>
        <location evidence="3">Membrane</location>
        <topology evidence="3">Single-pass type I membrane protein</topology>
    </subcellularLocation>
</comment>
<dbReference type="GO" id="GO:0001653">
    <property type="term" value="F:peptide receptor activity"/>
    <property type="evidence" value="ECO:0007669"/>
    <property type="project" value="TreeGrafter"/>
</dbReference>
<comment type="similarity">
    <text evidence="15">Belongs to the adenylyl cyclase class-4/guanylyl cyclase family.</text>
</comment>
<accession>A0A183EL90</accession>
<keyword evidence="7" id="KW-0732">Signal</keyword>
<keyword evidence="9" id="KW-1133">Transmembrane helix</keyword>
<evidence type="ECO:0000256" key="8">
    <source>
        <dbReference type="ARBA" id="ARBA00022741"/>
    </source>
</evidence>
<protein>
    <recommendedName>
        <fullName evidence="4">guanylate cyclase</fullName>
        <ecNumber evidence="4">4.6.1.2</ecNumber>
    </recommendedName>
</protein>
<keyword evidence="12" id="KW-0325">Glycoprotein</keyword>
<dbReference type="PANTHER" id="PTHR11920">
    <property type="entry name" value="GUANYLYL CYCLASE"/>
    <property type="match status" value="1"/>
</dbReference>
<reference evidence="18 19" key="2">
    <citation type="submission" date="2018-11" db="EMBL/GenBank/DDBJ databases">
        <authorList>
            <consortium name="Pathogen Informatics"/>
        </authorList>
    </citation>
    <scope>NUCLEOTIDE SEQUENCE [LARGE SCALE GENOMIC DNA]</scope>
</reference>
<evidence type="ECO:0000256" key="5">
    <source>
        <dbReference type="ARBA" id="ARBA00022475"/>
    </source>
</evidence>
<keyword evidence="19" id="KW-1185">Reference proteome</keyword>
<evidence type="ECO:0000313" key="18">
    <source>
        <dbReference type="EMBL" id="VDN38825.1"/>
    </source>
</evidence>
<feature type="domain" description="Guanylate cyclase" evidence="17">
    <location>
        <begin position="64"/>
        <end position="194"/>
    </location>
</feature>
<gene>
    <name evidence="18" type="ORF">GPUH_LOCUS21731</name>
</gene>
<dbReference type="WBParaSite" id="GPUH_0002175801-mRNA-1">
    <property type="protein sequence ID" value="GPUH_0002175801-mRNA-1"/>
    <property type="gene ID" value="GPUH_0002175801"/>
</dbReference>
<dbReference type="GO" id="GO:0004016">
    <property type="term" value="F:adenylate cyclase activity"/>
    <property type="evidence" value="ECO:0007669"/>
    <property type="project" value="TreeGrafter"/>
</dbReference>
<evidence type="ECO:0000256" key="9">
    <source>
        <dbReference type="ARBA" id="ARBA00022989"/>
    </source>
</evidence>
<evidence type="ECO:0000256" key="15">
    <source>
        <dbReference type="RuleBase" id="RU000405"/>
    </source>
</evidence>
<dbReference type="Pfam" id="PF00211">
    <property type="entry name" value="Guanylate_cyc"/>
    <property type="match status" value="1"/>
</dbReference>
<dbReference type="AlphaFoldDB" id="A0A183EL90"/>
<evidence type="ECO:0000256" key="2">
    <source>
        <dbReference type="ARBA" id="ARBA00004236"/>
    </source>
</evidence>
<dbReference type="GO" id="GO:0007168">
    <property type="term" value="P:receptor guanylyl cyclase signaling pathway"/>
    <property type="evidence" value="ECO:0007669"/>
    <property type="project" value="TreeGrafter"/>
</dbReference>
<dbReference type="Gene3D" id="6.10.250.780">
    <property type="match status" value="1"/>
</dbReference>
<evidence type="ECO:0000313" key="20">
    <source>
        <dbReference type="WBParaSite" id="GPUH_0002175801-mRNA-1"/>
    </source>
</evidence>
<evidence type="ECO:0000256" key="6">
    <source>
        <dbReference type="ARBA" id="ARBA00022692"/>
    </source>
</evidence>
<dbReference type="PROSITE" id="PS00452">
    <property type="entry name" value="GUANYLATE_CYCLASE_1"/>
    <property type="match status" value="1"/>
</dbReference>
<dbReference type="InterPro" id="IPR001054">
    <property type="entry name" value="A/G_cyclase"/>
</dbReference>
<evidence type="ECO:0000256" key="7">
    <source>
        <dbReference type="ARBA" id="ARBA00022729"/>
    </source>
</evidence>
<dbReference type="EC" id="4.6.1.2" evidence="4"/>
<organism evidence="20">
    <name type="scientific">Gongylonema pulchrum</name>
    <dbReference type="NCBI Taxonomy" id="637853"/>
    <lineage>
        <taxon>Eukaryota</taxon>
        <taxon>Metazoa</taxon>
        <taxon>Ecdysozoa</taxon>
        <taxon>Nematoda</taxon>
        <taxon>Chromadorea</taxon>
        <taxon>Rhabditida</taxon>
        <taxon>Spirurina</taxon>
        <taxon>Spiruromorpha</taxon>
        <taxon>Spiruroidea</taxon>
        <taxon>Gongylonematidae</taxon>
        <taxon>Gongylonema</taxon>
    </lineage>
</organism>
<evidence type="ECO:0000313" key="19">
    <source>
        <dbReference type="Proteomes" id="UP000271098"/>
    </source>
</evidence>
<dbReference type="PROSITE" id="PS50125">
    <property type="entry name" value="GUANYLATE_CYCLASE_2"/>
    <property type="match status" value="1"/>
</dbReference>
<comment type="catalytic activity">
    <reaction evidence="1">
        <text>GTP = 3',5'-cyclic GMP + diphosphate</text>
        <dbReference type="Rhea" id="RHEA:13665"/>
        <dbReference type="ChEBI" id="CHEBI:33019"/>
        <dbReference type="ChEBI" id="CHEBI:37565"/>
        <dbReference type="ChEBI" id="CHEBI:57746"/>
        <dbReference type="EC" id="4.6.1.2"/>
    </reaction>
</comment>
<evidence type="ECO:0000256" key="11">
    <source>
        <dbReference type="ARBA" id="ARBA00023170"/>
    </source>
</evidence>
<dbReference type="SMART" id="SM00044">
    <property type="entry name" value="CYCc"/>
    <property type="match status" value="1"/>
</dbReference>
<dbReference type="Pfam" id="PF07701">
    <property type="entry name" value="HNOBA"/>
    <property type="match status" value="1"/>
</dbReference>
<keyword evidence="10" id="KW-0472">Membrane</keyword>
<dbReference type="FunFam" id="3.30.70.1230:FF:000030">
    <property type="entry name" value="Si:ch211-215j19.12"/>
    <property type="match status" value="1"/>
</dbReference>
<dbReference type="CDD" id="cd07302">
    <property type="entry name" value="CHD"/>
    <property type="match status" value="1"/>
</dbReference>
<evidence type="ECO:0000256" key="1">
    <source>
        <dbReference type="ARBA" id="ARBA00001436"/>
    </source>
</evidence>
<dbReference type="EMBL" id="UYRT01093333">
    <property type="protein sequence ID" value="VDN38825.1"/>
    <property type="molecule type" value="Genomic_DNA"/>
</dbReference>
<dbReference type="InterPro" id="IPR018297">
    <property type="entry name" value="A/G_cyclase_CS"/>
</dbReference>
<evidence type="ECO:0000256" key="16">
    <source>
        <dbReference type="SAM" id="Coils"/>
    </source>
</evidence>
<evidence type="ECO:0000259" key="17">
    <source>
        <dbReference type="PROSITE" id="PS50125"/>
    </source>
</evidence>
<keyword evidence="11" id="KW-0675">Receptor</keyword>
<name>A0A183EL90_9BILA</name>
<keyword evidence="13 15" id="KW-0456">Lyase</keyword>
<evidence type="ECO:0000256" key="13">
    <source>
        <dbReference type="ARBA" id="ARBA00023239"/>
    </source>
</evidence>
<dbReference type="GO" id="GO:0005886">
    <property type="term" value="C:plasma membrane"/>
    <property type="evidence" value="ECO:0007669"/>
    <property type="project" value="UniProtKB-SubCell"/>
</dbReference>
<dbReference type="Proteomes" id="UP000271098">
    <property type="component" value="Unassembled WGS sequence"/>
</dbReference>
<keyword evidence="6" id="KW-0812">Transmembrane</keyword>
<keyword evidence="8" id="KW-0547">Nucleotide-binding</keyword>
<dbReference type="SUPFAM" id="SSF55073">
    <property type="entry name" value="Nucleotide cyclase"/>
    <property type="match status" value="1"/>
</dbReference>
<dbReference type="Gene3D" id="3.30.70.1230">
    <property type="entry name" value="Nucleotide cyclase"/>
    <property type="match status" value="1"/>
</dbReference>
<keyword evidence="16" id="KW-0175">Coiled coil</keyword>
<dbReference type="GO" id="GO:0035556">
    <property type="term" value="P:intracellular signal transduction"/>
    <property type="evidence" value="ECO:0007669"/>
    <property type="project" value="InterPro"/>
</dbReference>